<dbReference type="InterPro" id="IPR050950">
    <property type="entry name" value="HTH-type_LysR_regulators"/>
</dbReference>
<dbReference type="GO" id="GO:0005829">
    <property type="term" value="C:cytosol"/>
    <property type="evidence" value="ECO:0007669"/>
    <property type="project" value="TreeGrafter"/>
</dbReference>
<evidence type="ECO:0000259" key="5">
    <source>
        <dbReference type="PROSITE" id="PS50931"/>
    </source>
</evidence>
<sequence>MDLRHLKYFLAVAETRNFTQAAANCYVAQSALSQQIARLEKEVGAQLFSRTSRSVRLTAAGELLEPLARRILADVDNAQAALDALAGLRRGRLRLGLMQTRASSFDLVEVMAEYHSKHPGIDFHVVNAPSSEMAAAVLSGALDLAVVGLGPRQVPEGLDHRILAGDPLVLIVPADHALADRDVVHLADLPESHQLIQFTTGTGLRRQVEAAFARAGVEPGRHFQVGQIHDMIRLAARGIGVTVVPRSSVFGAGSLLGSNADSALPYGARALRLADDAAVHNVCAVYDSKRLAPAAAAFLDVMERHAAKGQQEAY</sequence>
<evidence type="ECO:0000313" key="6">
    <source>
        <dbReference type="EMBL" id="GAX55294.1"/>
    </source>
</evidence>
<dbReference type="InterPro" id="IPR005119">
    <property type="entry name" value="LysR_subst-bd"/>
</dbReference>
<dbReference type="InterPro" id="IPR036388">
    <property type="entry name" value="WH-like_DNA-bd_sf"/>
</dbReference>
<keyword evidence="7" id="KW-1185">Reference proteome</keyword>
<feature type="domain" description="HTH lysR-type" evidence="5">
    <location>
        <begin position="1"/>
        <end position="58"/>
    </location>
</feature>
<dbReference type="STRING" id="1963.AQJ27_38100"/>
<reference evidence="7" key="1">
    <citation type="submission" date="2017-05" db="EMBL/GenBank/DDBJ databases">
        <title>Streptomyces olivochromogenes NBRC 3561 whole genome shotgun sequence.</title>
        <authorList>
            <person name="Dohra H."/>
            <person name="Kodani S."/>
        </authorList>
    </citation>
    <scope>NUCLEOTIDE SEQUENCE [LARGE SCALE GENOMIC DNA]</scope>
    <source>
        <strain evidence="7">NBRC 3561</strain>
    </source>
</reference>
<protein>
    <submittedName>
        <fullName evidence="6">LysR family transcriptional regulator</fullName>
    </submittedName>
</protein>
<dbReference type="Gene3D" id="1.10.10.10">
    <property type="entry name" value="Winged helix-like DNA-binding domain superfamily/Winged helix DNA-binding domain"/>
    <property type="match status" value="1"/>
</dbReference>
<organism evidence="6 7">
    <name type="scientific">Streptomyces olivochromogenes</name>
    <dbReference type="NCBI Taxonomy" id="1963"/>
    <lineage>
        <taxon>Bacteria</taxon>
        <taxon>Bacillati</taxon>
        <taxon>Actinomycetota</taxon>
        <taxon>Actinomycetes</taxon>
        <taxon>Kitasatosporales</taxon>
        <taxon>Streptomycetaceae</taxon>
        <taxon>Streptomyces</taxon>
    </lineage>
</organism>
<dbReference type="PRINTS" id="PR00039">
    <property type="entry name" value="HTHLYSR"/>
</dbReference>
<evidence type="ECO:0000256" key="1">
    <source>
        <dbReference type="ARBA" id="ARBA00009437"/>
    </source>
</evidence>
<evidence type="ECO:0000256" key="4">
    <source>
        <dbReference type="ARBA" id="ARBA00023163"/>
    </source>
</evidence>
<evidence type="ECO:0000313" key="7">
    <source>
        <dbReference type="Proteomes" id="UP000217446"/>
    </source>
</evidence>
<dbReference type="Pfam" id="PF03466">
    <property type="entry name" value="LysR_substrate"/>
    <property type="match status" value="1"/>
</dbReference>
<gene>
    <name evidence="6" type="ORF">SO3561_06849</name>
</gene>
<dbReference type="RefSeq" id="WP_067379265.1">
    <property type="nucleotide sequence ID" value="NZ_BDQI01000018.1"/>
</dbReference>
<dbReference type="EMBL" id="BDQI01000018">
    <property type="protein sequence ID" value="GAX55294.1"/>
    <property type="molecule type" value="Genomic_DNA"/>
</dbReference>
<dbReference type="AlphaFoldDB" id="A0A250VMH8"/>
<comment type="caution">
    <text evidence="6">The sequence shown here is derived from an EMBL/GenBank/DDBJ whole genome shotgun (WGS) entry which is preliminary data.</text>
</comment>
<dbReference type="GO" id="GO:0003677">
    <property type="term" value="F:DNA binding"/>
    <property type="evidence" value="ECO:0007669"/>
    <property type="project" value="UniProtKB-KW"/>
</dbReference>
<dbReference type="InterPro" id="IPR036390">
    <property type="entry name" value="WH_DNA-bd_sf"/>
</dbReference>
<accession>A0A250VMH8</accession>
<dbReference type="InterPro" id="IPR000847">
    <property type="entry name" value="LysR_HTH_N"/>
</dbReference>
<dbReference type="SUPFAM" id="SSF53850">
    <property type="entry name" value="Periplasmic binding protein-like II"/>
    <property type="match status" value="1"/>
</dbReference>
<dbReference type="PROSITE" id="PS50931">
    <property type="entry name" value="HTH_LYSR"/>
    <property type="match status" value="1"/>
</dbReference>
<keyword evidence="2" id="KW-0805">Transcription regulation</keyword>
<proteinExistence type="inferred from homology"/>
<keyword evidence="4" id="KW-0804">Transcription</keyword>
<dbReference type="FunFam" id="1.10.10.10:FF:000001">
    <property type="entry name" value="LysR family transcriptional regulator"/>
    <property type="match status" value="1"/>
</dbReference>
<keyword evidence="3" id="KW-0238">DNA-binding</keyword>
<name>A0A250VMH8_STROL</name>
<comment type="similarity">
    <text evidence="1">Belongs to the LysR transcriptional regulatory family.</text>
</comment>
<dbReference type="PANTHER" id="PTHR30419">
    <property type="entry name" value="HTH-TYPE TRANSCRIPTIONAL REGULATOR YBHD"/>
    <property type="match status" value="1"/>
</dbReference>
<evidence type="ECO:0000256" key="2">
    <source>
        <dbReference type="ARBA" id="ARBA00023015"/>
    </source>
</evidence>
<dbReference type="Gene3D" id="3.40.190.290">
    <property type="match status" value="1"/>
</dbReference>
<evidence type="ECO:0000256" key="3">
    <source>
        <dbReference type="ARBA" id="ARBA00023125"/>
    </source>
</evidence>
<dbReference type="Proteomes" id="UP000217446">
    <property type="component" value="Unassembled WGS sequence"/>
</dbReference>
<dbReference type="SUPFAM" id="SSF46785">
    <property type="entry name" value="Winged helix' DNA-binding domain"/>
    <property type="match status" value="1"/>
</dbReference>
<dbReference type="Pfam" id="PF00126">
    <property type="entry name" value="HTH_1"/>
    <property type="match status" value="1"/>
</dbReference>
<dbReference type="GO" id="GO:0003700">
    <property type="term" value="F:DNA-binding transcription factor activity"/>
    <property type="evidence" value="ECO:0007669"/>
    <property type="project" value="InterPro"/>
</dbReference>